<comment type="caution">
    <text evidence="2">The sequence shown here is derived from an EMBL/GenBank/DDBJ whole genome shotgun (WGS) entry which is preliminary data.</text>
</comment>
<feature type="transmembrane region" description="Helical" evidence="1">
    <location>
        <begin position="313"/>
        <end position="337"/>
    </location>
</feature>
<feature type="transmembrane region" description="Helical" evidence="1">
    <location>
        <begin position="20"/>
        <end position="41"/>
    </location>
</feature>
<evidence type="ECO:0008006" key="4">
    <source>
        <dbReference type="Google" id="ProtNLM"/>
    </source>
</evidence>
<name>A0AAV7JM57_9METZ</name>
<gene>
    <name evidence="2" type="ORF">LOD99_6596</name>
</gene>
<keyword evidence="1" id="KW-0472">Membrane</keyword>
<dbReference type="Proteomes" id="UP001165289">
    <property type="component" value="Unassembled WGS sequence"/>
</dbReference>
<evidence type="ECO:0000313" key="3">
    <source>
        <dbReference type="Proteomes" id="UP001165289"/>
    </source>
</evidence>
<keyword evidence="3" id="KW-1185">Reference proteome</keyword>
<keyword evidence="1" id="KW-0812">Transmembrane</keyword>
<reference evidence="2 3" key="1">
    <citation type="journal article" date="2023" name="BMC Biol.">
        <title>The compact genome of the sponge Oopsacas minuta (Hexactinellida) is lacking key metazoan core genes.</title>
        <authorList>
            <person name="Santini S."/>
            <person name="Schenkelaars Q."/>
            <person name="Jourda C."/>
            <person name="Duchesne M."/>
            <person name="Belahbib H."/>
            <person name="Rocher C."/>
            <person name="Selva M."/>
            <person name="Riesgo A."/>
            <person name="Vervoort M."/>
            <person name="Leys S.P."/>
            <person name="Kodjabachian L."/>
            <person name="Le Bivic A."/>
            <person name="Borchiellini C."/>
            <person name="Claverie J.M."/>
            <person name="Renard E."/>
        </authorList>
    </citation>
    <scope>NUCLEOTIDE SEQUENCE [LARGE SCALE GENOMIC DNA]</scope>
    <source>
        <strain evidence="2">SPO-2</strain>
    </source>
</reference>
<accession>A0AAV7JM57</accession>
<feature type="transmembrane region" description="Helical" evidence="1">
    <location>
        <begin position="194"/>
        <end position="214"/>
    </location>
</feature>
<keyword evidence="1" id="KW-1133">Transmembrane helix</keyword>
<dbReference type="AlphaFoldDB" id="A0AAV7JM57"/>
<feature type="transmembrane region" description="Helical" evidence="1">
    <location>
        <begin position="133"/>
        <end position="158"/>
    </location>
</feature>
<feature type="transmembrane region" description="Helical" evidence="1">
    <location>
        <begin position="170"/>
        <end position="188"/>
    </location>
</feature>
<evidence type="ECO:0000256" key="1">
    <source>
        <dbReference type="SAM" id="Phobius"/>
    </source>
</evidence>
<organism evidence="2 3">
    <name type="scientific">Oopsacas minuta</name>
    <dbReference type="NCBI Taxonomy" id="111878"/>
    <lineage>
        <taxon>Eukaryota</taxon>
        <taxon>Metazoa</taxon>
        <taxon>Porifera</taxon>
        <taxon>Hexactinellida</taxon>
        <taxon>Hexasterophora</taxon>
        <taxon>Lyssacinosida</taxon>
        <taxon>Leucopsacidae</taxon>
        <taxon>Oopsacas</taxon>
    </lineage>
</organism>
<sequence>MIPSAVIITIQEILYNANLIIDLILVPISVIGCVALVKHAIHTYSDMKERKNDPSTLERKYSLYNLRTIFVRDLFLCFISVDEGIQKFLEVIDSIVLQIRGTPSVISLNLSNSCTINPVSSLGFYYHRGPGYYFLYALTNTADIMLLVLLNALTIFLIKSYSEHPRWRSLNIYLSISMVLTVITLIITPIQYTLILGNIAYSLIVLVQLIILIVQTRRLYFVLRQRKLEALSQKLAPSVIHHQETLQRSYKYFSMFILALLLIYFSGQWLDIIIVTVIGSVLENSCWFGYYFNIHYSVAYSANVFQPFKLVAIYMQFIGLLVMNGSLSLLYCAYLLYSCYQGYTLKKIASIRYTTVNSMELHTSLID</sequence>
<protein>
    <recommendedName>
        <fullName evidence="4">Odorant receptor</fullName>
    </recommendedName>
</protein>
<proteinExistence type="predicted"/>
<feature type="transmembrane region" description="Helical" evidence="1">
    <location>
        <begin position="256"/>
        <end position="282"/>
    </location>
</feature>
<evidence type="ECO:0000313" key="2">
    <source>
        <dbReference type="EMBL" id="KAI6649807.1"/>
    </source>
</evidence>
<dbReference type="EMBL" id="JAKMXF010000318">
    <property type="protein sequence ID" value="KAI6649807.1"/>
    <property type="molecule type" value="Genomic_DNA"/>
</dbReference>